<name>A0A1Y2D228_9FUNG</name>
<organism evidence="4 5">
    <name type="scientific">Rhizoclosmatium globosum</name>
    <dbReference type="NCBI Taxonomy" id="329046"/>
    <lineage>
        <taxon>Eukaryota</taxon>
        <taxon>Fungi</taxon>
        <taxon>Fungi incertae sedis</taxon>
        <taxon>Chytridiomycota</taxon>
        <taxon>Chytridiomycota incertae sedis</taxon>
        <taxon>Chytridiomycetes</taxon>
        <taxon>Chytridiales</taxon>
        <taxon>Chytriomycetaceae</taxon>
        <taxon>Rhizoclosmatium</taxon>
    </lineage>
</organism>
<dbReference type="InterPro" id="IPR036047">
    <property type="entry name" value="F-box-like_dom_sf"/>
</dbReference>
<reference evidence="4 5" key="1">
    <citation type="submission" date="2016-07" db="EMBL/GenBank/DDBJ databases">
        <title>Pervasive Adenine N6-methylation of Active Genes in Fungi.</title>
        <authorList>
            <consortium name="DOE Joint Genome Institute"/>
            <person name="Mondo S.J."/>
            <person name="Dannebaum R.O."/>
            <person name="Kuo R.C."/>
            <person name="Labutti K."/>
            <person name="Haridas S."/>
            <person name="Kuo A."/>
            <person name="Salamov A."/>
            <person name="Ahrendt S.R."/>
            <person name="Lipzen A."/>
            <person name="Sullivan W."/>
            <person name="Andreopoulos W.B."/>
            <person name="Clum A."/>
            <person name="Lindquist E."/>
            <person name="Daum C."/>
            <person name="Ramamoorthy G.K."/>
            <person name="Gryganskyi A."/>
            <person name="Culley D."/>
            <person name="Magnuson J.K."/>
            <person name="James T.Y."/>
            <person name="O'Malley M.A."/>
            <person name="Stajich J.E."/>
            <person name="Spatafora J.W."/>
            <person name="Visel A."/>
            <person name="Grigoriev I.V."/>
        </authorList>
    </citation>
    <scope>NUCLEOTIDE SEQUENCE [LARGE SCALE GENOMIC DNA]</scope>
    <source>
        <strain evidence="4 5">JEL800</strain>
    </source>
</reference>
<evidence type="ECO:0000313" key="4">
    <source>
        <dbReference type="EMBL" id="ORY52635.1"/>
    </source>
</evidence>
<feature type="domain" description="HMG box" evidence="2">
    <location>
        <begin position="135"/>
        <end position="181"/>
    </location>
</feature>
<dbReference type="CDD" id="cd00084">
    <property type="entry name" value="HMG-box_SF"/>
    <property type="match status" value="1"/>
</dbReference>
<evidence type="ECO:0000313" key="5">
    <source>
        <dbReference type="Proteomes" id="UP000193642"/>
    </source>
</evidence>
<keyword evidence="1" id="KW-0238">DNA-binding</keyword>
<dbReference type="InterPro" id="IPR001810">
    <property type="entry name" value="F-box_dom"/>
</dbReference>
<dbReference type="Gene3D" id="1.10.30.10">
    <property type="entry name" value="High mobility group box domain"/>
    <property type="match status" value="1"/>
</dbReference>
<evidence type="ECO:0000259" key="3">
    <source>
        <dbReference type="PROSITE" id="PS50181"/>
    </source>
</evidence>
<dbReference type="GO" id="GO:0005634">
    <property type="term" value="C:nucleus"/>
    <property type="evidence" value="ECO:0007669"/>
    <property type="project" value="UniProtKB-UniRule"/>
</dbReference>
<dbReference type="InterPro" id="IPR009071">
    <property type="entry name" value="HMG_box_dom"/>
</dbReference>
<dbReference type="InterPro" id="IPR036910">
    <property type="entry name" value="HMG_box_dom_sf"/>
</dbReference>
<dbReference type="EMBL" id="MCGO01000003">
    <property type="protein sequence ID" value="ORY52635.1"/>
    <property type="molecule type" value="Genomic_DNA"/>
</dbReference>
<dbReference type="Proteomes" id="UP000193642">
    <property type="component" value="Unassembled WGS sequence"/>
</dbReference>
<dbReference type="PROSITE" id="PS50118">
    <property type="entry name" value="HMG_BOX_2"/>
    <property type="match status" value="1"/>
</dbReference>
<dbReference type="Pfam" id="PF00505">
    <property type="entry name" value="HMG_box"/>
    <property type="match status" value="1"/>
</dbReference>
<feature type="DNA-binding region" description="HMG box" evidence="1">
    <location>
        <begin position="135"/>
        <end position="181"/>
    </location>
</feature>
<keyword evidence="1" id="KW-0539">Nucleus</keyword>
<sequence length="190" mass="21808">MFSTNLSALPIELLLEICFYSKPSAILTLTCCNKRLSLLAAATSRIWHTVWLQLGYPELPPGVSPHVTYKTLVLLVTRQGCQFCDAKNTRTIEWFELRRVCPRCSYSGLRIKKLPDVVDPGLPRFTKWVMKVIKPTKPRSAYVLFGNANRDRVRKEHPGIPFSQWGKIISKMWLEVTEDEKMVSCVLYFG</sequence>
<comment type="caution">
    <text evidence="4">The sequence shown here is derived from an EMBL/GenBank/DDBJ whole genome shotgun (WGS) entry which is preliminary data.</text>
</comment>
<protein>
    <recommendedName>
        <fullName evidence="6">F-box domain-containing protein</fullName>
    </recommendedName>
</protein>
<accession>A0A1Y2D228</accession>
<dbReference type="SUPFAM" id="SSF47095">
    <property type="entry name" value="HMG-box"/>
    <property type="match status" value="1"/>
</dbReference>
<dbReference type="AlphaFoldDB" id="A0A1Y2D228"/>
<dbReference type="PROSITE" id="PS50181">
    <property type="entry name" value="FBOX"/>
    <property type="match status" value="1"/>
</dbReference>
<gene>
    <name evidence="4" type="ORF">BCR33DRAFT_324772</name>
</gene>
<evidence type="ECO:0000259" key="2">
    <source>
        <dbReference type="PROSITE" id="PS50118"/>
    </source>
</evidence>
<feature type="domain" description="F-box" evidence="3">
    <location>
        <begin position="3"/>
        <end position="50"/>
    </location>
</feature>
<keyword evidence="5" id="KW-1185">Reference proteome</keyword>
<evidence type="ECO:0000256" key="1">
    <source>
        <dbReference type="PROSITE-ProRule" id="PRU00267"/>
    </source>
</evidence>
<dbReference type="SUPFAM" id="SSF81383">
    <property type="entry name" value="F-box domain"/>
    <property type="match status" value="1"/>
</dbReference>
<proteinExistence type="predicted"/>
<dbReference type="OrthoDB" id="1919336at2759"/>
<dbReference type="GO" id="GO:0003677">
    <property type="term" value="F:DNA binding"/>
    <property type="evidence" value="ECO:0007669"/>
    <property type="project" value="UniProtKB-UniRule"/>
</dbReference>
<evidence type="ECO:0008006" key="6">
    <source>
        <dbReference type="Google" id="ProtNLM"/>
    </source>
</evidence>